<dbReference type="GeneID" id="83219391"/>
<gene>
    <name evidence="1" type="ORF">O0I10_012002</name>
</gene>
<keyword evidence="2" id="KW-1185">Reference proteome</keyword>
<dbReference type="Gene3D" id="3.80.10.10">
    <property type="entry name" value="Ribonuclease Inhibitor"/>
    <property type="match status" value="1"/>
</dbReference>
<dbReference type="PANTHER" id="PTHR38926">
    <property type="entry name" value="F-BOX DOMAIN CONTAINING PROTEIN, EXPRESSED"/>
    <property type="match status" value="1"/>
</dbReference>
<reference evidence="1 2" key="1">
    <citation type="submission" date="2023-03" db="EMBL/GenBank/DDBJ databases">
        <title>Genome sequence of Lichtheimia ornata CBS 291.66.</title>
        <authorList>
            <person name="Mohabir J.T."/>
            <person name="Shea T.P."/>
            <person name="Kurbessoian T."/>
            <person name="Berby B."/>
            <person name="Fontaine J."/>
            <person name="Livny J."/>
            <person name="Gnirke A."/>
            <person name="Stajich J.E."/>
            <person name="Cuomo C.A."/>
        </authorList>
    </citation>
    <scope>NUCLEOTIDE SEQUENCE [LARGE SCALE GENOMIC DNA]</scope>
    <source>
        <strain evidence="1">CBS 291.66</strain>
    </source>
</reference>
<protein>
    <recommendedName>
        <fullName evidence="3">RNI-like protein</fullName>
    </recommendedName>
</protein>
<name>A0AAD7UTC8_9FUNG</name>
<proteinExistence type="predicted"/>
<sequence>MIDRYTATTTTGNELEDVTAEISSCMHTLMQLYQRRSHIHASIAHFDDALLDANAIRNMDPQSPLGYLCMGDVYRQQGRQQEAIDIYTVGMETALSNHPSYPSLSESREAARLQQKKRVDFITQLPFDIVNQYIAPIILQQRQRRYPVNDPWPYLNVSTTWRDRLLRSGRLHYRVQATSAGDDDAFHHYKEYIGSLSLSYVGENGNDNFDTLPWTSMRSLKELDIYKDVFHTGGQATDVLSLVMAIGDRLTHLTLNINGQYEINEDTQLVHLEQILQHTPCLYALDVTGAVVNVWNDKNTVYPHLCLMRIHHPIHAMEHEAVIHLLERFPSLQALTLFRCTTSQALPMIHDYCPSLHYLRYATSCDDGEFSDVDSYDDFYASNSTPGLRVLHLGACQPTTFNACDLMALLERHHETLEEIYISGELNTSSLVYPGVMDMSFPKLNSLHLHDYVYDGSIDLCTLLMETIPHTISIQGNADHGPFSHLKAFTMHLENSVHIQSLHSIVDYYITLGQSSSLTSLSLHFCLEDDDSTTQLLYNIGDLVQLDKFTIDVREGSVSDHSFGPILERFGKRHHRFSRLKLLGDQGISKNVLRHLQCLDIANLELGYGLDVLDLVHVLKCKPLESLIIDCSPECSDVHDIVHEHFKDIRVFI</sequence>
<dbReference type="SUPFAM" id="SSF52047">
    <property type="entry name" value="RNI-like"/>
    <property type="match status" value="2"/>
</dbReference>
<dbReference type="Gene3D" id="1.25.40.10">
    <property type="entry name" value="Tetratricopeptide repeat domain"/>
    <property type="match status" value="1"/>
</dbReference>
<evidence type="ECO:0000313" key="1">
    <source>
        <dbReference type="EMBL" id="KAJ8652379.1"/>
    </source>
</evidence>
<dbReference type="InterPro" id="IPR032675">
    <property type="entry name" value="LRR_dom_sf"/>
</dbReference>
<accession>A0AAD7UTC8</accession>
<dbReference type="EMBL" id="JARTCD010000107">
    <property type="protein sequence ID" value="KAJ8652379.1"/>
    <property type="molecule type" value="Genomic_DNA"/>
</dbReference>
<dbReference type="RefSeq" id="XP_058337293.1">
    <property type="nucleotide sequence ID" value="XM_058491951.1"/>
</dbReference>
<dbReference type="SUPFAM" id="SSF48452">
    <property type="entry name" value="TPR-like"/>
    <property type="match status" value="1"/>
</dbReference>
<evidence type="ECO:0000313" key="2">
    <source>
        <dbReference type="Proteomes" id="UP001234581"/>
    </source>
</evidence>
<evidence type="ECO:0008006" key="3">
    <source>
        <dbReference type="Google" id="ProtNLM"/>
    </source>
</evidence>
<dbReference type="AlphaFoldDB" id="A0AAD7UTC8"/>
<dbReference type="PANTHER" id="PTHR38926:SF72">
    <property type="entry name" value="IM:7136021-RELATED"/>
    <property type="match status" value="1"/>
</dbReference>
<dbReference type="Proteomes" id="UP001234581">
    <property type="component" value="Unassembled WGS sequence"/>
</dbReference>
<comment type="caution">
    <text evidence="1">The sequence shown here is derived from an EMBL/GenBank/DDBJ whole genome shotgun (WGS) entry which is preliminary data.</text>
</comment>
<dbReference type="InterPro" id="IPR011990">
    <property type="entry name" value="TPR-like_helical_dom_sf"/>
</dbReference>
<organism evidence="1 2">
    <name type="scientific">Lichtheimia ornata</name>
    <dbReference type="NCBI Taxonomy" id="688661"/>
    <lineage>
        <taxon>Eukaryota</taxon>
        <taxon>Fungi</taxon>
        <taxon>Fungi incertae sedis</taxon>
        <taxon>Mucoromycota</taxon>
        <taxon>Mucoromycotina</taxon>
        <taxon>Mucoromycetes</taxon>
        <taxon>Mucorales</taxon>
        <taxon>Lichtheimiaceae</taxon>
        <taxon>Lichtheimia</taxon>
    </lineage>
</organism>